<sequence>MMAANDPSHPIPRSPPELLDLYIDASKDSFPALSQLSLVSKRCMLRARKHMFDRIQLGRLVRYPWGPGEEDYVEAPDVIRINDLLALLNANEMLATYPRYLDLDLGPFVGWDSTPGSDADFAFTQALPTILGSLHHLVSLRILSTGSNLPWDSLPMNMWASVTTCCSGPRITNLEFSGFTNFPFSLISSSPSLETLQLRVSGALVTPARAVPAQRIKTLISPVPCCSLIMSYTPETFAGLENFHWGVANQSDWDGYSIVSWRARDSLRRVKLEFKTGGHPISFDQGAPPLQGQVKHLTISSQPRITIGGTPTFEPQTIFELIRYTLRFQQMLNSLESLTIEYSVPIMRLDPPMTDFIIGGNQDSWKALDDEISSSECRDRIKIEILFSVTVIKTRVEEGASEGTEEEYQVLEGRMVEEVRAAMPRTAGNGRLETSFTFASATLSHLCPHAAHEGFSFVQ</sequence>
<proteinExistence type="predicted"/>
<dbReference type="Proteomes" id="UP000521943">
    <property type="component" value="Unassembled WGS sequence"/>
</dbReference>
<accession>A0A8H6MG64</accession>
<keyword evidence="2" id="KW-1185">Reference proteome</keyword>
<evidence type="ECO:0000313" key="2">
    <source>
        <dbReference type="Proteomes" id="UP000521943"/>
    </source>
</evidence>
<evidence type="ECO:0000313" key="1">
    <source>
        <dbReference type="EMBL" id="KAF6764271.1"/>
    </source>
</evidence>
<name>A0A8H6MG64_9AGAR</name>
<dbReference type="OrthoDB" id="10290832at2759"/>
<reference evidence="1 2" key="1">
    <citation type="submission" date="2020-07" db="EMBL/GenBank/DDBJ databases">
        <title>Comparative genomics of pyrophilous fungi reveals a link between fire events and developmental genes.</title>
        <authorList>
            <consortium name="DOE Joint Genome Institute"/>
            <person name="Steindorff A.S."/>
            <person name="Carver A."/>
            <person name="Calhoun S."/>
            <person name="Stillman K."/>
            <person name="Liu H."/>
            <person name="Lipzen A."/>
            <person name="Pangilinan J."/>
            <person name="Labutti K."/>
            <person name="Bruns T.D."/>
            <person name="Grigoriev I.V."/>
        </authorList>
    </citation>
    <scope>NUCLEOTIDE SEQUENCE [LARGE SCALE GENOMIC DNA]</scope>
    <source>
        <strain evidence="1 2">CBS 144469</strain>
    </source>
</reference>
<organism evidence="1 2">
    <name type="scientific">Ephemerocybe angulata</name>
    <dbReference type="NCBI Taxonomy" id="980116"/>
    <lineage>
        <taxon>Eukaryota</taxon>
        <taxon>Fungi</taxon>
        <taxon>Dikarya</taxon>
        <taxon>Basidiomycota</taxon>
        <taxon>Agaricomycotina</taxon>
        <taxon>Agaricomycetes</taxon>
        <taxon>Agaricomycetidae</taxon>
        <taxon>Agaricales</taxon>
        <taxon>Agaricineae</taxon>
        <taxon>Psathyrellaceae</taxon>
        <taxon>Ephemerocybe</taxon>
    </lineage>
</organism>
<comment type="caution">
    <text evidence="1">The sequence shown here is derived from an EMBL/GenBank/DDBJ whole genome shotgun (WGS) entry which is preliminary data.</text>
</comment>
<gene>
    <name evidence="1" type="ORF">DFP72DRAFT_418697</name>
</gene>
<dbReference type="AlphaFoldDB" id="A0A8H6MG64"/>
<protein>
    <submittedName>
        <fullName evidence="1">Uncharacterized protein</fullName>
    </submittedName>
</protein>
<dbReference type="EMBL" id="JACGCI010000004">
    <property type="protein sequence ID" value="KAF6764271.1"/>
    <property type="molecule type" value="Genomic_DNA"/>
</dbReference>